<dbReference type="RefSeq" id="WP_162368991.1">
    <property type="nucleotide sequence ID" value="NZ_JAAEEH010000001.1"/>
</dbReference>
<dbReference type="GO" id="GO:0005304">
    <property type="term" value="F:L-valine transmembrane transporter activity"/>
    <property type="evidence" value="ECO:0007669"/>
    <property type="project" value="TreeGrafter"/>
</dbReference>
<evidence type="ECO:0000256" key="2">
    <source>
        <dbReference type="ARBA" id="ARBA00022448"/>
    </source>
</evidence>
<dbReference type="GO" id="GO:0015190">
    <property type="term" value="F:L-leucine transmembrane transporter activity"/>
    <property type="evidence" value="ECO:0007669"/>
    <property type="project" value="TreeGrafter"/>
</dbReference>
<keyword evidence="3" id="KW-1003">Cell membrane</keyword>
<evidence type="ECO:0000256" key="7">
    <source>
        <dbReference type="ARBA" id="ARBA00022989"/>
    </source>
</evidence>
<keyword evidence="12" id="KW-1185">Reference proteome</keyword>
<dbReference type="PANTHER" id="PTHR11795:SF371">
    <property type="entry name" value="HIGH-AFFINITY BRANCHED-CHAIN AMINO ACID TRANSPORT SYSTEM PERMEASE PROTEIN LIVH"/>
    <property type="match status" value="1"/>
</dbReference>
<evidence type="ECO:0000256" key="4">
    <source>
        <dbReference type="ARBA" id="ARBA00022519"/>
    </source>
</evidence>
<proteinExistence type="inferred from homology"/>
<keyword evidence="4" id="KW-0997">Cell inner membrane</keyword>
<dbReference type="Pfam" id="PF02653">
    <property type="entry name" value="BPD_transp_2"/>
    <property type="match status" value="1"/>
</dbReference>
<feature type="transmembrane region" description="Helical" evidence="10">
    <location>
        <begin position="47"/>
        <end position="75"/>
    </location>
</feature>
<evidence type="ECO:0000256" key="8">
    <source>
        <dbReference type="ARBA" id="ARBA00023136"/>
    </source>
</evidence>
<protein>
    <submittedName>
        <fullName evidence="11">Branched-chain amino acid ABC transporter permease</fullName>
    </submittedName>
</protein>
<evidence type="ECO:0000256" key="10">
    <source>
        <dbReference type="SAM" id="Phobius"/>
    </source>
</evidence>
<comment type="subcellular location">
    <subcellularLocation>
        <location evidence="1">Cell membrane</location>
        <topology evidence="1">Multi-pass membrane protein</topology>
    </subcellularLocation>
</comment>
<dbReference type="GO" id="GO:0015192">
    <property type="term" value="F:L-phenylalanine transmembrane transporter activity"/>
    <property type="evidence" value="ECO:0007669"/>
    <property type="project" value="TreeGrafter"/>
</dbReference>
<dbReference type="GO" id="GO:1903806">
    <property type="term" value="P:L-isoleucine import across plasma membrane"/>
    <property type="evidence" value="ECO:0007669"/>
    <property type="project" value="TreeGrafter"/>
</dbReference>
<dbReference type="GO" id="GO:0015808">
    <property type="term" value="P:L-alanine transport"/>
    <property type="evidence" value="ECO:0007669"/>
    <property type="project" value="TreeGrafter"/>
</dbReference>
<organism evidence="11 12">
    <name type="scientific">Anaerotalea alkaliphila</name>
    <dbReference type="NCBI Taxonomy" id="2662126"/>
    <lineage>
        <taxon>Bacteria</taxon>
        <taxon>Bacillati</taxon>
        <taxon>Bacillota</taxon>
        <taxon>Clostridia</taxon>
        <taxon>Eubacteriales</taxon>
        <taxon>Anaerotalea</taxon>
    </lineage>
</organism>
<feature type="transmembrane region" description="Helical" evidence="10">
    <location>
        <begin position="137"/>
        <end position="159"/>
    </location>
</feature>
<evidence type="ECO:0000256" key="5">
    <source>
        <dbReference type="ARBA" id="ARBA00022692"/>
    </source>
</evidence>
<evidence type="ECO:0000256" key="1">
    <source>
        <dbReference type="ARBA" id="ARBA00004651"/>
    </source>
</evidence>
<dbReference type="InterPro" id="IPR001851">
    <property type="entry name" value="ABC_transp_permease"/>
</dbReference>
<dbReference type="EMBL" id="JAAEEH010000001">
    <property type="protein sequence ID" value="NDL66268.1"/>
    <property type="molecule type" value="Genomic_DNA"/>
</dbReference>
<gene>
    <name evidence="11" type="ORF">GXN74_00720</name>
</gene>
<sequence>MTQFIQQMINGLHVGSIYALIALGYTMVYGIVKLINFAHGDILMVGAYVGFFALTAFNLPFGLALLAAMVLSALLGMAIDKVAYKPLRNAPRISALITALGVSMFLQNTFRLLFGANPRKMPAVFNVQPILLGDLRIPPLTIITILLSGACMVGLELIIRFTKTGKAMRGVSEDSKAAKLMGINVDRTISITFAIGSALGAVGGILYSISYYQVEPYMGMMPGLKAFVAAVLGGIGVIPGAMLGGFVIGGVESFTKGYLSTTWADAIVFSILILVLVFKPSGILGKNTKEKV</sequence>
<feature type="transmembrane region" description="Helical" evidence="10">
    <location>
        <begin position="258"/>
        <end position="278"/>
    </location>
</feature>
<keyword evidence="5 10" id="KW-0812">Transmembrane</keyword>
<keyword evidence="8 10" id="KW-0472">Membrane</keyword>
<dbReference type="PANTHER" id="PTHR11795">
    <property type="entry name" value="BRANCHED-CHAIN AMINO ACID TRANSPORT SYSTEM PERMEASE PROTEIN LIVH"/>
    <property type="match status" value="1"/>
</dbReference>
<evidence type="ECO:0000256" key="9">
    <source>
        <dbReference type="ARBA" id="ARBA00037998"/>
    </source>
</evidence>
<evidence type="ECO:0000256" key="6">
    <source>
        <dbReference type="ARBA" id="ARBA00022970"/>
    </source>
</evidence>
<accession>A0A7X5HTB9</accession>
<evidence type="ECO:0000256" key="3">
    <source>
        <dbReference type="ARBA" id="ARBA00022475"/>
    </source>
</evidence>
<reference evidence="11 12" key="1">
    <citation type="submission" date="2020-01" db="EMBL/GenBank/DDBJ databases">
        <title>Anaeroalcalibacter tamaniensis gen. nov., sp. nov., moderately halophilic strictly anaerobic fermenter bacterium from mud volcano of Taman peninsula.</title>
        <authorList>
            <person name="Frolova A."/>
            <person name="Merkel A.Y."/>
            <person name="Slobodkin A.I."/>
        </authorList>
    </citation>
    <scope>NUCLEOTIDE SEQUENCE [LARGE SCALE GENOMIC DNA]</scope>
    <source>
        <strain evidence="11 12">F-3ap</strain>
    </source>
</reference>
<keyword evidence="2" id="KW-0813">Transport</keyword>
<evidence type="ECO:0000313" key="11">
    <source>
        <dbReference type="EMBL" id="NDL66268.1"/>
    </source>
</evidence>
<dbReference type="GO" id="GO:0042941">
    <property type="term" value="P:D-alanine transmembrane transport"/>
    <property type="evidence" value="ECO:0007669"/>
    <property type="project" value="TreeGrafter"/>
</dbReference>
<dbReference type="InterPro" id="IPR052157">
    <property type="entry name" value="BCAA_transport_permease"/>
</dbReference>
<feature type="transmembrane region" description="Helical" evidence="10">
    <location>
        <begin position="189"/>
        <end position="214"/>
    </location>
</feature>
<dbReference type="GO" id="GO:0005886">
    <property type="term" value="C:plasma membrane"/>
    <property type="evidence" value="ECO:0007669"/>
    <property type="project" value="UniProtKB-SubCell"/>
</dbReference>
<comment type="caution">
    <text evidence="11">The sequence shown here is derived from an EMBL/GenBank/DDBJ whole genome shotgun (WGS) entry which is preliminary data.</text>
</comment>
<keyword evidence="7 10" id="KW-1133">Transmembrane helix</keyword>
<feature type="transmembrane region" description="Helical" evidence="10">
    <location>
        <begin position="226"/>
        <end position="251"/>
    </location>
</feature>
<dbReference type="CDD" id="cd06582">
    <property type="entry name" value="TM_PBP1_LivH_like"/>
    <property type="match status" value="1"/>
</dbReference>
<comment type="similarity">
    <text evidence="9">Belongs to the binding-protein-dependent transport system permease family. LivHM subfamily.</text>
</comment>
<keyword evidence="6" id="KW-0029">Amino-acid transport</keyword>
<feature type="transmembrane region" description="Helical" evidence="10">
    <location>
        <begin position="96"/>
        <end position="117"/>
    </location>
</feature>
<dbReference type="Proteomes" id="UP000461585">
    <property type="component" value="Unassembled WGS sequence"/>
</dbReference>
<dbReference type="AlphaFoldDB" id="A0A7X5HTB9"/>
<evidence type="ECO:0000313" key="12">
    <source>
        <dbReference type="Proteomes" id="UP000461585"/>
    </source>
</evidence>
<name>A0A7X5HTB9_9FIRM</name>
<feature type="transmembrane region" description="Helical" evidence="10">
    <location>
        <begin position="12"/>
        <end position="35"/>
    </location>
</feature>
<dbReference type="GO" id="GO:0015188">
    <property type="term" value="F:L-isoleucine transmembrane transporter activity"/>
    <property type="evidence" value="ECO:0007669"/>
    <property type="project" value="TreeGrafter"/>
</dbReference>